<dbReference type="EC" id="5.1.99.6" evidence="19"/>
<dbReference type="CDD" id="cd01171">
    <property type="entry name" value="YXKO-related"/>
    <property type="match status" value="1"/>
</dbReference>
<evidence type="ECO:0000256" key="12">
    <source>
        <dbReference type="ARBA" id="ARBA00023239"/>
    </source>
</evidence>
<dbReference type="GO" id="GO:0052856">
    <property type="term" value="F:NAD(P)HX epimerase activity"/>
    <property type="evidence" value="ECO:0007669"/>
    <property type="project" value="UniProtKB-UniRule"/>
</dbReference>
<dbReference type="GO" id="GO:0046496">
    <property type="term" value="P:nicotinamide nucleotide metabolic process"/>
    <property type="evidence" value="ECO:0007669"/>
    <property type="project" value="UniProtKB-UniRule"/>
</dbReference>
<dbReference type="PIRSF" id="PIRSF017184">
    <property type="entry name" value="Nnr"/>
    <property type="match status" value="1"/>
</dbReference>
<keyword evidence="11 18" id="KW-0413">Isomerase</keyword>
<feature type="binding site" evidence="18">
    <location>
        <position position="182"/>
    </location>
    <ligand>
        <name>K(+)</name>
        <dbReference type="ChEBI" id="CHEBI:29103"/>
    </ligand>
</feature>
<feature type="binding site" evidence="18">
    <location>
        <position position="146"/>
    </location>
    <ligand>
        <name>K(+)</name>
        <dbReference type="ChEBI" id="CHEBI:29103"/>
    </ligand>
</feature>
<dbReference type="HAMAP" id="MF_01965">
    <property type="entry name" value="NADHX_dehydratase"/>
    <property type="match status" value="1"/>
</dbReference>
<keyword evidence="9 18" id="KW-0630">Potassium</keyword>
<keyword evidence="7 17" id="KW-0067">ATP-binding</keyword>
<dbReference type="InterPro" id="IPR000631">
    <property type="entry name" value="CARKD"/>
</dbReference>
<feature type="binding site" evidence="17">
    <location>
        <position position="410"/>
    </location>
    <ligand>
        <name>(6S)-NADPHX</name>
        <dbReference type="ChEBI" id="CHEBI:64076"/>
    </ligand>
</feature>
<dbReference type="Gene3D" id="3.40.1190.20">
    <property type="match status" value="1"/>
</dbReference>
<dbReference type="PROSITE" id="PS51383">
    <property type="entry name" value="YJEF_C_3"/>
    <property type="match status" value="1"/>
</dbReference>
<keyword evidence="12 17" id="KW-0456">Lyase</keyword>
<dbReference type="Gene3D" id="3.40.50.10260">
    <property type="entry name" value="YjeF N-terminal domain"/>
    <property type="match status" value="1"/>
</dbReference>
<evidence type="ECO:0000256" key="19">
    <source>
        <dbReference type="PIRNR" id="PIRNR017184"/>
    </source>
</evidence>
<evidence type="ECO:0000256" key="15">
    <source>
        <dbReference type="ARBA" id="ARBA00048238"/>
    </source>
</evidence>
<organism evidence="22 23">
    <name type="scientific">Candidatus Obscuribacter phosphatis</name>
    <dbReference type="NCBI Taxonomy" id="1906157"/>
    <lineage>
        <taxon>Bacteria</taxon>
        <taxon>Bacillati</taxon>
        <taxon>Candidatus Melainabacteria</taxon>
        <taxon>Candidatus Obscuribacterales</taxon>
        <taxon>Candidatus Obscuribacteraceae</taxon>
        <taxon>Candidatus Obscuribacter</taxon>
    </lineage>
</organism>
<evidence type="ECO:0000256" key="5">
    <source>
        <dbReference type="ARBA" id="ARBA00022723"/>
    </source>
</evidence>
<proteinExistence type="inferred from homology"/>
<feature type="binding site" evidence="18">
    <location>
        <begin position="68"/>
        <end position="72"/>
    </location>
    <ligand>
        <name>(6S)-NADPHX</name>
        <dbReference type="ChEBI" id="CHEBI:64076"/>
    </ligand>
</feature>
<dbReference type="GO" id="GO:0052855">
    <property type="term" value="F:ADP-dependent NAD(P)H-hydrate dehydratase activity"/>
    <property type="evidence" value="ECO:0007669"/>
    <property type="project" value="UniProtKB-UniRule"/>
</dbReference>
<evidence type="ECO:0000256" key="7">
    <source>
        <dbReference type="ARBA" id="ARBA00022840"/>
    </source>
</evidence>
<dbReference type="NCBIfam" id="TIGR00197">
    <property type="entry name" value="yjeF_nterm"/>
    <property type="match status" value="1"/>
</dbReference>
<dbReference type="NCBIfam" id="TIGR00196">
    <property type="entry name" value="yjeF_cterm"/>
    <property type="match status" value="1"/>
</dbReference>
<evidence type="ECO:0000256" key="3">
    <source>
        <dbReference type="ARBA" id="ARBA00006001"/>
    </source>
</evidence>
<feature type="domain" description="YjeF C-terminal" evidence="20">
    <location>
        <begin position="255"/>
        <end position="537"/>
    </location>
</feature>
<comment type="cofactor">
    <cofactor evidence="17">
        <name>Mg(2+)</name>
        <dbReference type="ChEBI" id="CHEBI:18420"/>
    </cofactor>
</comment>
<dbReference type="AlphaFoldDB" id="A0A8J7P8D8"/>
<comment type="catalytic activity">
    <reaction evidence="2 18 19">
        <text>(6R)-NADPHX = (6S)-NADPHX</text>
        <dbReference type="Rhea" id="RHEA:32227"/>
        <dbReference type="ChEBI" id="CHEBI:64076"/>
        <dbReference type="ChEBI" id="CHEBI:64077"/>
        <dbReference type="EC" id="5.1.99.6"/>
    </reaction>
</comment>
<feature type="binding site" evidence="17">
    <location>
        <position position="291"/>
    </location>
    <ligand>
        <name>(6S)-NADPHX</name>
        <dbReference type="ChEBI" id="CHEBI:64076"/>
    </ligand>
</feature>
<dbReference type="Proteomes" id="UP000664277">
    <property type="component" value="Unassembled WGS sequence"/>
</dbReference>
<evidence type="ECO:0000256" key="1">
    <source>
        <dbReference type="ARBA" id="ARBA00000013"/>
    </source>
</evidence>
<comment type="function">
    <text evidence="18">Catalyzes the epimerization of the S- and R-forms of NAD(P)HX, a damaged form of NAD(P)H that is a result of enzymatic or heat-dependent hydration. This is a prerequisite for the S-specific NAD(P)H-hydrate dehydratase to allow the repair of both epimers of NAD(P)HX.</text>
</comment>
<evidence type="ECO:0000259" key="21">
    <source>
        <dbReference type="PROSITE" id="PS51385"/>
    </source>
</evidence>
<dbReference type="PANTHER" id="PTHR12592:SF0">
    <property type="entry name" value="ATP-DEPENDENT (S)-NAD(P)H-HYDRATE DEHYDRATASE"/>
    <property type="match status" value="1"/>
</dbReference>
<dbReference type="InterPro" id="IPR036652">
    <property type="entry name" value="YjeF_N_dom_sf"/>
</dbReference>
<dbReference type="GO" id="GO:0046872">
    <property type="term" value="F:metal ion binding"/>
    <property type="evidence" value="ECO:0007669"/>
    <property type="project" value="UniProtKB-UniRule"/>
</dbReference>
<feature type="binding site" evidence="18">
    <location>
        <position position="179"/>
    </location>
    <ligand>
        <name>(6S)-NADPHX</name>
        <dbReference type="ChEBI" id="CHEBI:64076"/>
    </ligand>
</feature>
<protein>
    <recommendedName>
        <fullName evidence="19">Bifunctional NAD(P)H-hydrate repair enzyme</fullName>
    </recommendedName>
    <alternativeName>
        <fullName evidence="19">Nicotinamide nucleotide repair protein</fullName>
    </alternativeName>
    <domain>
        <recommendedName>
            <fullName evidence="19">ADP-dependent (S)-NAD(P)H-hydrate dehydratase</fullName>
            <ecNumber evidence="19">4.2.1.136</ecNumber>
        </recommendedName>
        <alternativeName>
            <fullName evidence="19">ADP-dependent NAD(P)HX dehydratase</fullName>
        </alternativeName>
    </domain>
    <domain>
        <recommendedName>
            <fullName evidence="19">NAD(P)H-hydrate epimerase</fullName>
            <ecNumber evidence="19">5.1.99.6</ecNumber>
        </recommendedName>
    </domain>
</protein>
<name>A0A8J7P8D8_9BACT</name>
<comment type="subunit">
    <text evidence="17">Homotetramer.</text>
</comment>
<evidence type="ECO:0000256" key="10">
    <source>
        <dbReference type="ARBA" id="ARBA00023027"/>
    </source>
</evidence>
<evidence type="ECO:0000256" key="6">
    <source>
        <dbReference type="ARBA" id="ARBA00022741"/>
    </source>
</evidence>
<keyword evidence="8 17" id="KW-0521">NADP</keyword>
<dbReference type="InterPro" id="IPR004443">
    <property type="entry name" value="YjeF_N_dom"/>
</dbReference>
<evidence type="ECO:0000256" key="16">
    <source>
        <dbReference type="ARBA" id="ARBA00049209"/>
    </source>
</evidence>
<evidence type="ECO:0000256" key="13">
    <source>
        <dbReference type="ARBA" id="ARBA00023268"/>
    </source>
</evidence>
<keyword evidence="10 17" id="KW-0520">NAD</keyword>
<dbReference type="SUPFAM" id="SSF53613">
    <property type="entry name" value="Ribokinase-like"/>
    <property type="match status" value="1"/>
</dbReference>
<dbReference type="InterPro" id="IPR030677">
    <property type="entry name" value="Nnr"/>
</dbReference>
<keyword evidence="13" id="KW-0511">Multifunctional enzyme</keyword>
<gene>
    <name evidence="18" type="primary">nnrE</name>
    <name evidence="17" type="synonym">nnrD</name>
    <name evidence="22" type="ORF">J0M35_11710</name>
</gene>
<evidence type="ECO:0000256" key="4">
    <source>
        <dbReference type="ARBA" id="ARBA00009524"/>
    </source>
</evidence>
<sequence length="556" mass="58123">MISSNLRIPTTAQIRELEKNYIDFVKEKTGADWGQSLMEIAGRAVAHCLLPLWNNSPGHVAIFAGTGNNGGDGMVAARYLNLWGIPASVFILGSLDDERFSVETKTMKNLLQALDIETVSLTEDYLDQDLEETLDSITGGASVIIDAIFGTGLTRPVEGLHRKVIEAINNSARPVLSIDLPSGINSDSGAVMGVAVRADHTITFAHLKPGHLSYPGAEFAGDMSLVDIGLPDFDDAKDNIDESYKLTADRKIYLTTCGAVQGLLPLRPLDAHKGTFGQVLTVAGSLGMSGAAVMAAKSALKSGAGLSYLATPRSLIAGLPACEIVYKPLSETSKQSISAEALGELSELLGSVKACIIGPGLSQSSDSVELVFGFTEMLGISCVIDADALNCIAKNPNKFCGGKNFILTPHPRELARLLGKETEAIQADRISHALEAATRFNAVVVLKGAYTVIAEPGGRVFINPTGNPGMATAGAGDVLSGIIGGLAAQGLDTFDAASAAVYIHGRAGDLAARGEENNPILIASDLISHLPKAIASIASGEVSYLEERLAQSISGL</sequence>
<comment type="similarity">
    <text evidence="17">Belongs to the NnrD/CARKD family.</text>
</comment>
<feature type="binding site" evidence="18">
    <location>
        <begin position="150"/>
        <end position="156"/>
    </location>
    <ligand>
        <name>(6S)-NADPHX</name>
        <dbReference type="ChEBI" id="CHEBI:64076"/>
    </ligand>
</feature>
<comment type="catalytic activity">
    <reaction evidence="15 17 19">
        <text>(6S)-NADHX + ADP = AMP + phosphate + NADH + H(+)</text>
        <dbReference type="Rhea" id="RHEA:32223"/>
        <dbReference type="ChEBI" id="CHEBI:15378"/>
        <dbReference type="ChEBI" id="CHEBI:43474"/>
        <dbReference type="ChEBI" id="CHEBI:57945"/>
        <dbReference type="ChEBI" id="CHEBI:64074"/>
        <dbReference type="ChEBI" id="CHEBI:456215"/>
        <dbReference type="ChEBI" id="CHEBI:456216"/>
        <dbReference type="EC" id="4.2.1.136"/>
    </reaction>
</comment>
<comment type="caution">
    <text evidence="22">The sequence shown here is derived from an EMBL/GenBank/DDBJ whole genome shotgun (WGS) entry which is preliminary data.</text>
</comment>
<keyword evidence="6 17" id="KW-0547">Nucleotide-binding</keyword>
<dbReference type="GO" id="GO:0005524">
    <property type="term" value="F:ATP binding"/>
    <property type="evidence" value="ECO:0007669"/>
    <property type="project" value="UniProtKB-UniRule"/>
</dbReference>
<evidence type="ECO:0000256" key="2">
    <source>
        <dbReference type="ARBA" id="ARBA00000909"/>
    </source>
</evidence>
<evidence type="ECO:0000256" key="8">
    <source>
        <dbReference type="ARBA" id="ARBA00022857"/>
    </source>
</evidence>
<evidence type="ECO:0000256" key="17">
    <source>
        <dbReference type="HAMAP-Rule" id="MF_01965"/>
    </source>
</evidence>
<reference evidence="22" key="1">
    <citation type="submission" date="2021-02" db="EMBL/GenBank/DDBJ databases">
        <title>Genome-Resolved Metagenomics of a Microbial Community Performing Photosynthetic Biological Nutrient Removal.</title>
        <authorList>
            <person name="Mcdaniel E.A."/>
        </authorList>
    </citation>
    <scope>NUCLEOTIDE SEQUENCE</scope>
    <source>
        <strain evidence="22">UWPOB_OBS1</strain>
    </source>
</reference>
<dbReference type="EMBL" id="JAFLCK010000015">
    <property type="protein sequence ID" value="MBN8661024.1"/>
    <property type="molecule type" value="Genomic_DNA"/>
</dbReference>
<feature type="domain" description="YjeF N-terminal" evidence="21">
    <location>
        <begin position="14"/>
        <end position="236"/>
    </location>
</feature>
<feature type="binding site" evidence="17">
    <location>
        <position position="477"/>
    </location>
    <ligand>
        <name>(6S)-NADPHX</name>
        <dbReference type="ChEBI" id="CHEBI:64076"/>
    </ligand>
</feature>
<evidence type="ECO:0000256" key="14">
    <source>
        <dbReference type="ARBA" id="ARBA00025153"/>
    </source>
</evidence>
<dbReference type="Pfam" id="PF03853">
    <property type="entry name" value="YjeF_N"/>
    <property type="match status" value="1"/>
</dbReference>
<dbReference type="SUPFAM" id="SSF64153">
    <property type="entry name" value="YjeF N-terminal domain-like"/>
    <property type="match status" value="1"/>
</dbReference>
<comment type="catalytic activity">
    <reaction evidence="1 18 19">
        <text>(6R)-NADHX = (6S)-NADHX</text>
        <dbReference type="Rhea" id="RHEA:32215"/>
        <dbReference type="ChEBI" id="CHEBI:64074"/>
        <dbReference type="ChEBI" id="CHEBI:64075"/>
        <dbReference type="EC" id="5.1.99.6"/>
    </reaction>
</comment>
<evidence type="ECO:0000256" key="9">
    <source>
        <dbReference type="ARBA" id="ARBA00022958"/>
    </source>
</evidence>
<comment type="similarity">
    <text evidence="4 19">In the C-terminal section; belongs to the NnrD/CARKD family.</text>
</comment>
<comment type="caution">
    <text evidence="18">Lacks conserved residue(s) required for the propagation of feature annotation.</text>
</comment>
<keyword evidence="5 18" id="KW-0479">Metal-binding</keyword>
<dbReference type="InterPro" id="IPR017953">
    <property type="entry name" value="Carbohydrate_kinase_pred_CS"/>
</dbReference>
<dbReference type="Pfam" id="PF01256">
    <property type="entry name" value="Carb_kinase"/>
    <property type="match status" value="1"/>
</dbReference>
<dbReference type="EC" id="4.2.1.136" evidence="19"/>
<dbReference type="PROSITE" id="PS51385">
    <property type="entry name" value="YJEF_N"/>
    <property type="match status" value="1"/>
</dbReference>
<evidence type="ECO:0000256" key="18">
    <source>
        <dbReference type="HAMAP-Rule" id="MF_01966"/>
    </source>
</evidence>
<evidence type="ECO:0000313" key="22">
    <source>
        <dbReference type="EMBL" id="MBN8661024.1"/>
    </source>
</evidence>
<dbReference type="InterPro" id="IPR029056">
    <property type="entry name" value="Ribokinase-like"/>
</dbReference>
<dbReference type="PANTHER" id="PTHR12592">
    <property type="entry name" value="ATP-DEPENDENT (S)-NAD(P)H-HYDRATE DEHYDRATASE FAMILY MEMBER"/>
    <property type="match status" value="1"/>
</dbReference>
<comment type="function">
    <text evidence="17">Catalyzes the dehydration of the S-form of NAD(P)HX at the expense of ADP, which is converted to AMP. Together with NAD(P)HX epimerase, which catalyzes the epimerization of the S- and R-forms, the enzyme allows the repair of both epimers of NAD(P)HX, a damaged form of NAD(P)H that is a result of enzymatic or heat-dependent hydration.</text>
</comment>
<feature type="binding site" evidence="18">
    <location>
        <position position="69"/>
    </location>
    <ligand>
        <name>K(+)</name>
        <dbReference type="ChEBI" id="CHEBI:29103"/>
    </ligand>
</feature>
<comment type="function">
    <text evidence="14 19">Bifunctional enzyme that catalyzes the epimerization of the S- and R-forms of NAD(P)HX and the dehydration of the S-form of NAD(P)HX at the expense of ADP, which is converted to AMP. This allows the repair of both epimers of NAD(P)HX, a damaged form of NAD(P)H that is a result of enzymatic or heat-dependent hydration.</text>
</comment>
<accession>A0A8J7P8D8</accession>
<feature type="binding site" evidence="17">
    <location>
        <begin position="447"/>
        <end position="451"/>
    </location>
    <ligand>
        <name>AMP</name>
        <dbReference type="ChEBI" id="CHEBI:456215"/>
    </ligand>
</feature>
<evidence type="ECO:0000313" key="23">
    <source>
        <dbReference type="Proteomes" id="UP000664277"/>
    </source>
</evidence>
<feature type="binding site" evidence="17">
    <location>
        <position position="476"/>
    </location>
    <ligand>
        <name>AMP</name>
        <dbReference type="ChEBI" id="CHEBI:456215"/>
    </ligand>
</feature>
<dbReference type="HAMAP" id="MF_01966">
    <property type="entry name" value="NADHX_epimerase"/>
    <property type="match status" value="1"/>
</dbReference>
<feature type="binding site" evidence="17">
    <location>
        <position position="360"/>
    </location>
    <ligand>
        <name>(6S)-NADPHX</name>
        <dbReference type="ChEBI" id="CHEBI:64076"/>
    </ligand>
</feature>
<dbReference type="GO" id="GO:0110051">
    <property type="term" value="P:metabolite repair"/>
    <property type="evidence" value="ECO:0007669"/>
    <property type="project" value="TreeGrafter"/>
</dbReference>
<comment type="similarity">
    <text evidence="3 19">In the N-terminal section; belongs to the NnrE/AIBP family.</text>
</comment>
<comment type="catalytic activity">
    <reaction evidence="16 17 19">
        <text>(6S)-NADPHX + ADP = AMP + phosphate + NADPH + H(+)</text>
        <dbReference type="Rhea" id="RHEA:32235"/>
        <dbReference type="ChEBI" id="CHEBI:15378"/>
        <dbReference type="ChEBI" id="CHEBI:43474"/>
        <dbReference type="ChEBI" id="CHEBI:57783"/>
        <dbReference type="ChEBI" id="CHEBI:64076"/>
        <dbReference type="ChEBI" id="CHEBI:456215"/>
        <dbReference type="ChEBI" id="CHEBI:456216"/>
        <dbReference type="EC" id="4.2.1.136"/>
    </reaction>
</comment>
<evidence type="ECO:0000259" key="20">
    <source>
        <dbReference type="PROSITE" id="PS51383"/>
    </source>
</evidence>
<comment type="similarity">
    <text evidence="18">Belongs to the NnrE/AIBP family.</text>
</comment>
<comment type="cofactor">
    <cofactor evidence="18 19">
        <name>K(+)</name>
        <dbReference type="ChEBI" id="CHEBI:29103"/>
    </cofactor>
    <text evidence="18 19">Binds 1 potassium ion per subunit.</text>
</comment>
<evidence type="ECO:0000256" key="11">
    <source>
        <dbReference type="ARBA" id="ARBA00023235"/>
    </source>
</evidence>
<dbReference type="PROSITE" id="PS01050">
    <property type="entry name" value="YJEF_C_2"/>
    <property type="match status" value="1"/>
</dbReference>